<dbReference type="RefSeq" id="WP_343814754.1">
    <property type="nucleotide sequence ID" value="NZ_BAAADS010000023.1"/>
</dbReference>
<evidence type="ECO:0000313" key="1">
    <source>
        <dbReference type="EMBL" id="GAA0610248.1"/>
    </source>
</evidence>
<accession>A0ABN1GF94</accession>
<reference evidence="1 2" key="1">
    <citation type="journal article" date="2019" name="Int. J. Syst. Evol. Microbiol.">
        <title>The Global Catalogue of Microorganisms (GCM) 10K type strain sequencing project: providing services to taxonomists for standard genome sequencing and annotation.</title>
        <authorList>
            <consortium name="The Broad Institute Genomics Platform"/>
            <consortium name="The Broad Institute Genome Sequencing Center for Infectious Disease"/>
            <person name="Wu L."/>
            <person name="Ma J."/>
        </authorList>
    </citation>
    <scope>NUCLEOTIDE SEQUENCE [LARGE SCALE GENOMIC DNA]</scope>
    <source>
        <strain evidence="1 2">JCM 15395</strain>
    </source>
</reference>
<comment type="caution">
    <text evidence="1">The sequence shown here is derived from an EMBL/GenBank/DDBJ whole genome shotgun (WGS) entry which is preliminary data.</text>
</comment>
<keyword evidence="2" id="KW-1185">Reference proteome</keyword>
<name>A0ABN1GF94_9BACI</name>
<evidence type="ECO:0000313" key="2">
    <source>
        <dbReference type="Proteomes" id="UP001500866"/>
    </source>
</evidence>
<sequence length="269" mass="30914">MKYAVNYSPETYKLVKDDSIQIDMFKCPDFDSNLIRIAQTSRPAYVHFDLNAGRGDLDNVDWTNIEKLLEETDTHYINVHLVAFAKDYPHIDINTQDAKQINEVAERVIKDINIVTERFGSDRVIAENVIYRSYDGNMLRPIIEPDVISKIIRETKCGFLLDTAHSQMTCKYLGTDVYDYIKKLPLDRLKELHITGNQQDRNQRLRDSMPMTEEDWDLAGWVLKNIQTGNWPEPWVASLEYGGIGPAFEWRTDSGVLASQVPKLGNLIG</sequence>
<dbReference type="SUPFAM" id="SSF51658">
    <property type="entry name" value="Xylose isomerase-like"/>
    <property type="match status" value="1"/>
</dbReference>
<protein>
    <recommendedName>
        <fullName evidence="3">DUF692 family protein</fullName>
    </recommendedName>
</protein>
<dbReference type="InterPro" id="IPR036237">
    <property type="entry name" value="Xyl_isomerase-like_sf"/>
</dbReference>
<dbReference type="Gene3D" id="3.20.20.150">
    <property type="entry name" value="Divalent-metal-dependent TIM barrel enzymes"/>
    <property type="match status" value="1"/>
</dbReference>
<dbReference type="Proteomes" id="UP001500866">
    <property type="component" value="Unassembled WGS sequence"/>
</dbReference>
<organism evidence="1 2">
    <name type="scientific">Virgibacillus siamensis</name>
    <dbReference type="NCBI Taxonomy" id="480071"/>
    <lineage>
        <taxon>Bacteria</taxon>
        <taxon>Bacillati</taxon>
        <taxon>Bacillota</taxon>
        <taxon>Bacilli</taxon>
        <taxon>Bacillales</taxon>
        <taxon>Bacillaceae</taxon>
        <taxon>Virgibacillus</taxon>
    </lineage>
</organism>
<proteinExistence type="predicted"/>
<evidence type="ECO:0008006" key="3">
    <source>
        <dbReference type="Google" id="ProtNLM"/>
    </source>
</evidence>
<dbReference type="EMBL" id="BAAADS010000023">
    <property type="protein sequence ID" value="GAA0610248.1"/>
    <property type="molecule type" value="Genomic_DNA"/>
</dbReference>
<dbReference type="InterPro" id="IPR007801">
    <property type="entry name" value="MbnB/TglH/ChrH"/>
</dbReference>
<dbReference type="Pfam" id="PF05114">
    <property type="entry name" value="MbnB_TglH_ChrH"/>
    <property type="match status" value="1"/>
</dbReference>
<gene>
    <name evidence="1" type="ORF">GCM10009001_29440</name>
</gene>